<protein>
    <submittedName>
        <fullName evidence="1">Uncharacterized protein</fullName>
    </submittedName>
</protein>
<keyword evidence="2" id="KW-1185">Reference proteome</keyword>
<evidence type="ECO:0000313" key="2">
    <source>
        <dbReference type="Proteomes" id="UP000324143"/>
    </source>
</evidence>
<dbReference type="Proteomes" id="UP000324143">
    <property type="component" value="Unassembled WGS sequence"/>
</dbReference>
<comment type="caution">
    <text evidence="1">The sequence shown here is derived from an EMBL/GenBank/DDBJ whole genome shotgun (WGS) entry which is preliminary data.</text>
</comment>
<dbReference type="EMBL" id="VSIX01000042">
    <property type="protein sequence ID" value="TYB31291.1"/>
    <property type="molecule type" value="Genomic_DNA"/>
</dbReference>
<reference evidence="1" key="1">
    <citation type="submission" date="2019-08" db="EMBL/GenBank/DDBJ databases">
        <title>Genomic characterization of a novel candidate phylum (ARYD3) from a high temperature, high salinity tertiary oil reservoir in north central Oklahoma, USA.</title>
        <authorList>
            <person name="Youssef N.H."/>
            <person name="Yadav A."/>
            <person name="Elshahed M.S."/>
        </authorList>
    </citation>
    <scope>NUCLEOTIDE SEQUENCE [LARGE SCALE GENOMIC DNA]</scope>
    <source>
        <strain evidence="1">ARYD3</strain>
    </source>
</reference>
<accession>A0A5D0MIF9</accession>
<gene>
    <name evidence="1" type="ORF">FXF47_04990</name>
</gene>
<organism evidence="1 2">
    <name type="scientific">Candidatus Mcinerneyibacterium aminivorans</name>
    <dbReference type="NCBI Taxonomy" id="2703815"/>
    <lineage>
        <taxon>Bacteria</taxon>
        <taxon>Candidatus Macinerneyibacteriota</taxon>
        <taxon>Candidatus Mcinerneyibacteria</taxon>
        <taxon>Candidatus Mcinerneyibacteriales</taxon>
        <taxon>Candidatus Mcinerneyibacteriaceae</taxon>
        <taxon>Candidatus Mcinerneyibacterium</taxon>
    </lineage>
</organism>
<sequence length="188" mass="22221">MKKYLLIFVVLIFVVGLSAEDYDFRNVNWGMSKTEVKRREDAKLFQDKSTSLAYKTQLKNHDALLVYNFWNNKLAGSAYSIIDNYLNKNNYIEDYKELKRLLEKKYGNPSYEDIIWKNDLYKDDPSHYGMAISVGHLIYTSRWKTNSEKIVIILDGENYKVSLMIAYYSNQYAKKILKDDEKEAMEDL</sequence>
<dbReference type="AlphaFoldDB" id="A0A5D0MIF9"/>
<proteinExistence type="predicted"/>
<evidence type="ECO:0000313" key="1">
    <source>
        <dbReference type="EMBL" id="TYB31291.1"/>
    </source>
</evidence>
<name>A0A5D0MIF9_9BACT</name>